<organism evidence="3 4">
    <name type="scientific">Arabidopsis arenosa</name>
    <name type="common">Sand rock-cress</name>
    <name type="synonym">Cardaminopsis arenosa</name>
    <dbReference type="NCBI Taxonomy" id="38785"/>
    <lineage>
        <taxon>Eukaryota</taxon>
        <taxon>Viridiplantae</taxon>
        <taxon>Streptophyta</taxon>
        <taxon>Embryophyta</taxon>
        <taxon>Tracheophyta</taxon>
        <taxon>Spermatophyta</taxon>
        <taxon>Magnoliopsida</taxon>
        <taxon>eudicotyledons</taxon>
        <taxon>Gunneridae</taxon>
        <taxon>Pentapetalae</taxon>
        <taxon>rosids</taxon>
        <taxon>malvids</taxon>
        <taxon>Brassicales</taxon>
        <taxon>Brassicaceae</taxon>
        <taxon>Camelineae</taxon>
        <taxon>Arabidopsis</taxon>
    </lineage>
</organism>
<keyword evidence="4" id="KW-1185">Reference proteome</keyword>
<protein>
    <recommendedName>
        <fullName evidence="5">Pentatricopeptide repeat (PPR) superfamily protein</fullName>
    </recommendedName>
</protein>
<evidence type="ECO:0000313" key="3">
    <source>
        <dbReference type="EMBL" id="CAE5962139.1"/>
    </source>
</evidence>
<feature type="repeat" description="PPR" evidence="1">
    <location>
        <begin position="158"/>
        <end position="192"/>
    </location>
</feature>
<evidence type="ECO:0000256" key="2">
    <source>
        <dbReference type="SAM" id="Coils"/>
    </source>
</evidence>
<dbReference type="EMBL" id="LR999452">
    <property type="protein sequence ID" value="CAE5962139.1"/>
    <property type="molecule type" value="Genomic_DNA"/>
</dbReference>
<gene>
    <name evidence="3" type="ORF">AARE701A_LOCUS3946</name>
</gene>
<dbReference type="PROSITE" id="PS51375">
    <property type="entry name" value="PPR"/>
    <property type="match status" value="1"/>
</dbReference>
<proteinExistence type="predicted"/>
<feature type="coiled-coil region" evidence="2">
    <location>
        <begin position="530"/>
        <end position="560"/>
    </location>
</feature>
<name>A0A8S1ZUZ9_ARAAE</name>
<sequence length="565" mass="62756">MSLRVVSSVFSGINRTPNLHETHTLFRCHVFSFFFKPANIGSIRRPVLFSSYGDRSRDSVSAAADVSSSILDDELLSSVSAVRDADEALEMISGRFGSNRGGIVELEDCRSIISAAVSRGNVDLAFVDFLRHASEFRFRFSHRRSGSDNDRWRWSRPDVEVYTMLVNSLAASLRVSDSLRIIRDICRVGISPAEEVPFGKIVRCPSCLIAIAVAQPQHGVQIASCANCRYQYELFSGDITSIESEELGKDIPLWEKGLRLIQIKKNKITSSVHSIVVQTPSGIARTHRFATETAELPAQEGERVTIASAAPSNVYRQVGPFKFIPKAPNLYPGEPMSLTKHKDGRESLLLRPPSKDGDKILQPSFLIPLLAVLATGDAASGIIDPSLPQLLSVAAVTSLAIGATVNSFVLPQLNQLPERTVDVVGIKQQLLSQYDVLQRRIRDLKEAVEKEVWMLARMCQLENKILAVGEPAYRTRRTRVKKVRESLENSIKGKIELIDSYARISSMIEIEVEMDTDVLAAEAVNNTENIAQQIEQIMELENLEEKWKIQAEANDEAERLLSSQP</sequence>
<evidence type="ECO:0000313" key="4">
    <source>
        <dbReference type="Proteomes" id="UP000682877"/>
    </source>
</evidence>
<evidence type="ECO:0008006" key="5">
    <source>
        <dbReference type="Google" id="ProtNLM"/>
    </source>
</evidence>
<dbReference type="PANTHER" id="PTHR37381:SF1">
    <property type="entry name" value="PENTATRICOPEPTIDE REPEAT (PPR) SUPERFAMILY PROTEIN"/>
    <property type="match status" value="1"/>
</dbReference>
<dbReference type="PANTHER" id="PTHR37381">
    <property type="entry name" value="PENTATRICOPEPTIDE REPEAT (PPR) SUPERFAMILY PROTEIN"/>
    <property type="match status" value="1"/>
</dbReference>
<evidence type="ECO:0000256" key="1">
    <source>
        <dbReference type="PROSITE-ProRule" id="PRU00708"/>
    </source>
</evidence>
<reference evidence="3" key="1">
    <citation type="submission" date="2021-01" db="EMBL/GenBank/DDBJ databases">
        <authorList>
            <person name="Bezrukov I."/>
        </authorList>
    </citation>
    <scope>NUCLEOTIDE SEQUENCE</scope>
</reference>
<accession>A0A8S1ZUZ9</accession>
<dbReference type="Proteomes" id="UP000682877">
    <property type="component" value="Chromosome 2"/>
</dbReference>
<keyword evidence="2" id="KW-0175">Coiled coil</keyword>
<dbReference type="AlphaFoldDB" id="A0A8S1ZUZ9"/>
<dbReference type="InterPro" id="IPR002885">
    <property type="entry name" value="PPR_rpt"/>
</dbReference>